<keyword evidence="3" id="KW-1185">Reference proteome</keyword>
<dbReference type="SUPFAM" id="SSF51206">
    <property type="entry name" value="cAMP-binding domain-like"/>
    <property type="match status" value="1"/>
</dbReference>
<reference evidence="3" key="1">
    <citation type="submission" date="2023-07" db="EMBL/GenBank/DDBJ databases">
        <title>Functional and genomic diversity of the sorghum phyllosphere microbiome.</title>
        <authorList>
            <person name="Shade A."/>
        </authorList>
    </citation>
    <scope>NUCLEOTIDE SEQUENCE [LARGE SCALE GENOMIC DNA]</scope>
    <source>
        <strain evidence="3">SORGH_AS_0422</strain>
    </source>
</reference>
<dbReference type="Gene3D" id="2.60.120.10">
    <property type="entry name" value="Jelly Rolls"/>
    <property type="match status" value="1"/>
</dbReference>
<accession>A0ABU3GRA1</accession>
<evidence type="ECO:0000313" key="2">
    <source>
        <dbReference type="EMBL" id="MDT3402304.1"/>
    </source>
</evidence>
<name>A0ABU3GRA1_9SPHI</name>
<gene>
    <name evidence="2" type="ORF">QE417_001376</name>
</gene>
<dbReference type="InterPro" id="IPR018490">
    <property type="entry name" value="cNMP-bd_dom_sf"/>
</dbReference>
<evidence type="ECO:0000313" key="3">
    <source>
        <dbReference type="Proteomes" id="UP001258315"/>
    </source>
</evidence>
<comment type="caution">
    <text evidence="2">The sequence shown here is derived from an EMBL/GenBank/DDBJ whole genome shotgun (WGS) entry which is preliminary data.</text>
</comment>
<protein>
    <submittedName>
        <fullName evidence="2">CRP-like cAMP-binding protein</fullName>
    </submittedName>
</protein>
<organism evidence="2 3">
    <name type="scientific">Mucilaginibacter terrae</name>
    <dbReference type="NCBI Taxonomy" id="1955052"/>
    <lineage>
        <taxon>Bacteria</taxon>
        <taxon>Pseudomonadati</taxon>
        <taxon>Bacteroidota</taxon>
        <taxon>Sphingobacteriia</taxon>
        <taxon>Sphingobacteriales</taxon>
        <taxon>Sphingobacteriaceae</taxon>
        <taxon>Mucilaginibacter</taxon>
    </lineage>
</organism>
<dbReference type="Proteomes" id="UP001258315">
    <property type="component" value="Unassembled WGS sequence"/>
</dbReference>
<evidence type="ECO:0000259" key="1">
    <source>
        <dbReference type="Pfam" id="PF00027"/>
    </source>
</evidence>
<dbReference type="InterPro" id="IPR000595">
    <property type="entry name" value="cNMP-bd_dom"/>
</dbReference>
<dbReference type="EMBL" id="JAVLVU010000001">
    <property type="protein sequence ID" value="MDT3402304.1"/>
    <property type="molecule type" value="Genomic_DNA"/>
</dbReference>
<feature type="domain" description="Cyclic nucleotide-binding" evidence="1">
    <location>
        <begin position="73"/>
        <end position="155"/>
    </location>
</feature>
<dbReference type="Pfam" id="PF00027">
    <property type="entry name" value="cNMP_binding"/>
    <property type="match status" value="1"/>
</dbReference>
<dbReference type="CDD" id="cd00038">
    <property type="entry name" value="CAP_ED"/>
    <property type="match status" value="1"/>
</dbReference>
<dbReference type="InterPro" id="IPR014710">
    <property type="entry name" value="RmlC-like_jellyroll"/>
</dbReference>
<proteinExistence type="predicted"/>
<sequence>MDQKMPFFCISFPEPEKIAAGMVLRNLTLAAKNPAPLYVAAMTIPSLVDFLASLADPSSELLAELNTLIRQEFYHNHQVFQGAGQVENRLWYLPQGLVRAYYFDVSGKEHTLHFFLGGEVIFSWQGVFQEPADYYLEALEPTHLVAINYTTVESLRTRFPEFKVMANTIVRRRLLQDHFYSRLMTWSAEERYRQFRKVNPVIFQRVSVRLIATYLNMTRENLSKLISHDHR</sequence>
<dbReference type="RefSeq" id="WP_311948652.1">
    <property type="nucleotide sequence ID" value="NZ_JAVLVU010000001.1"/>
</dbReference>